<evidence type="ECO:0000313" key="2">
    <source>
        <dbReference type="Proteomes" id="UP000440224"/>
    </source>
</evidence>
<sequence length="143" mass="15888">MPQSCTPHVGCTKWFPEGTLGCCTNQRQKRLYVRSCTETRYDCTLRYWAEDYESCDGASCVAPVHEEPAPIEDLPVAGEDPLELTCGPRSLGGPTSCKSEDLWVSHAEAHCKSLGLNYSGRTSTMFWDSCASGMWRRVMFGCC</sequence>
<dbReference type="AlphaFoldDB" id="A0A6N7Q1T4"/>
<evidence type="ECO:0000313" key="1">
    <source>
        <dbReference type="EMBL" id="MRG96565.1"/>
    </source>
</evidence>
<reference evidence="1 2" key="1">
    <citation type="submission" date="2019-10" db="EMBL/GenBank/DDBJ databases">
        <title>A soil myxobacterium in the family Polyangiaceae.</title>
        <authorList>
            <person name="Li Y."/>
            <person name="Wang J."/>
        </authorList>
    </citation>
    <scope>NUCLEOTIDE SEQUENCE [LARGE SCALE GENOMIC DNA]</scope>
    <source>
        <strain evidence="1 2">DSM 14734</strain>
    </source>
</reference>
<proteinExistence type="predicted"/>
<dbReference type="EMBL" id="WJIE01000012">
    <property type="protein sequence ID" value="MRG96565.1"/>
    <property type="molecule type" value="Genomic_DNA"/>
</dbReference>
<comment type="caution">
    <text evidence="1">The sequence shown here is derived from an EMBL/GenBank/DDBJ whole genome shotgun (WGS) entry which is preliminary data.</text>
</comment>
<name>A0A6N7Q1T4_9BACT</name>
<dbReference type="Proteomes" id="UP000440224">
    <property type="component" value="Unassembled WGS sequence"/>
</dbReference>
<gene>
    <name evidence="1" type="ORF">GF068_32265</name>
</gene>
<organism evidence="1 2">
    <name type="scientific">Polyangium spumosum</name>
    <dbReference type="NCBI Taxonomy" id="889282"/>
    <lineage>
        <taxon>Bacteria</taxon>
        <taxon>Pseudomonadati</taxon>
        <taxon>Myxococcota</taxon>
        <taxon>Polyangia</taxon>
        <taxon>Polyangiales</taxon>
        <taxon>Polyangiaceae</taxon>
        <taxon>Polyangium</taxon>
    </lineage>
</organism>
<keyword evidence="2" id="KW-1185">Reference proteome</keyword>
<protein>
    <submittedName>
        <fullName evidence="1">Uncharacterized protein</fullName>
    </submittedName>
</protein>
<accession>A0A6N7Q1T4</accession>